<dbReference type="Proteomes" id="UP000316781">
    <property type="component" value="Unassembled WGS sequence"/>
</dbReference>
<protein>
    <submittedName>
        <fullName evidence="1">DUF2946 domain-containing protein</fullName>
    </submittedName>
</protein>
<dbReference type="Pfam" id="PF11162">
    <property type="entry name" value="DUF2946"/>
    <property type="match status" value="1"/>
</dbReference>
<dbReference type="RefSeq" id="WP_142862729.1">
    <property type="nucleotide sequence ID" value="NZ_VJMF01000038.1"/>
</dbReference>
<sequence length="138" mass="13983">MSHTGGQRIELRAICAIAAVFALVFALLVSGAPHRLSSAAADGRAGDQIVRGVCHDALTDANVGTPGRPMKKGANCPCCLAAHSGPAVLPDRISAALRREVAAQPAVYRVFAAARPPFALSQAVNGARAPPAGPLALS</sequence>
<dbReference type="InterPro" id="IPR021333">
    <property type="entry name" value="DUF2946"/>
</dbReference>
<reference evidence="1 2" key="1">
    <citation type="submission" date="2019-07" db="EMBL/GenBank/DDBJ databases">
        <title>Ln-dependent methylotrophs.</title>
        <authorList>
            <person name="Tani A."/>
        </authorList>
    </citation>
    <scope>NUCLEOTIDE SEQUENCE [LARGE SCALE GENOMIC DNA]</scope>
    <source>
        <strain evidence="1 2">SM89A</strain>
    </source>
</reference>
<organism evidence="1 2">
    <name type="scientific">Methylosinus sporium</name>
    <dbReference type="NCBI Taxonomy" id="428"/>
    <lineage>
        <taxon>Bacteria</taxon>
        <taxon>Pseudomonadati</taxon>
        <taxon>Pseudomonadota</taxon>
        <taxon>Alphaproteobacteria</taxon>
        <taxon>Hyphomicrobiales</taxon>
        <taxon>Methylocystaceae</taxon>
        <taxon>Methylosinus</taxon>
    </lineage>
</organism>
<dbReference type="AlphaFoldDB" id="A0A549SXM9"/>
<name>A0A549SXM9_METSR</name>
<dbReference type="EMBL" id="VJMF01000038">
    <property type="protein sequence ID" value="TRL34395.1"/>
    <property type="molecule type" value="Genomic_DNA"/>
</dbReference>
<comment type="caution">
    <text evidence="1">The sequence shown here is derived from an EMBL/GenBank/DDBJ whole genome shotgun (WGS) entry which is preliminary data.</text>
</comment>
<proteinExistence type="predicted"/>
<gene>
    <name evidence="1" type="ORF">FM996_09045</name>
</gene>
<evidence type="ECO:0000313" key="1">
    <source>
        <dbReference type="EMBL" id="TRL34395.1"/>
    </source>
</evidence>
<accession>A0A549SXM9</accession>
<evidence type="ECO:0000313" key="2">
    <source>
        <dbReference type="Proteomes" id="UP000316781"/>
    </source>
</evidence>